<keyword evidence="3" id="KW-1185">Reference proteome</keyword>
<protein>
    <recommendedName>
        <fullName evidence="1">Effector-associated domain-containing protein</fullName>
    </recommendedName>
</protein>
<evidence type="ECO:0000313" key="2">
    <source>
        <dbReference type="EMBL" id="MFC5855093.1"/>
    </source>
</evidence>
<dbReference type="RefSeq" id="WP_381367478.1">
    <property type="nucleotide sequence ID" value="NZ_JBHSOA010000061.1"/>
</dbReference>
<accession>A0ABW1E445</accession>
<dbReference type="EMBL" id="JBHSOA010000061">
    <property type="protein sequence ID" value="MFC5855093.1"/>
    <property type="molecule type" value="Genomic_DNA"/>
</dbReference>
<dbReference type="Proteomes" id="UP001596180">
    <property type="component" value="Unassembled WGS sequence"/>
</dbReference>
<feature type="domain" description="Effector-associated" evidence="1">
    <location>
        <begin position="12"/>
        <end position="85"/>
    </location>
</feature>
<dbReference type="Pfam" id="PF19956">
    <property type="entry name" value="EAD2"/>
    <property type="match status" value="1"/>
</dbReference>
<organism evidence="2 3">
    <name type="scientific">Streptomyces chlorus</name>
    <dbReference type="NCBI Taxonomy" id="887452"/>
    <lineage>
        <taxon>Bacteria</taxon>
        <taxon>Bacillati</taxon>
        <taxon>Actinomycetota</taxon>
        <taxon>Actinomycetes</taxon>
        <taxon>Kitasatosporales</taxon>
        <taxon>Streptomycetaceae</taxon>
        <taxon>Streptomyces</taxon>
    </lineage>
</organism>
<sequence>MTLFLRLTGELSTLSCMADPQGRAQFASVLGEQLDRPVDLRGTRLREDVVVMVRAALNAPYGDRGLASVVRLLEGAQAAATVERILDEPS</sequence>
<evidence type="ECO:0000313" key="3">
    <source>
        <dbReference type="Proteomes" id="UP001596180"/>
    </source>
</evidence>
<name>A0ABW1E445_9ACTN</name>
<evidence type="ECO:0000259" key="1">
    <source>
        <dbReference type="Pfam" id="PF19956"/>
    </source>
</evidence>
<proteinExistence type="predicted"/>
<reference evidence="3" key="1">
    <citation type="journal article" date="2019" name="Int. J. Syst. Evol. Microbiol.">
        <title>The Global Catalogue of Microorganisms (GCM) 10K type strain sequencing project: providing services to taxonomists for standard genome sequencing and annotation.</title>
        <authorList>
            <consortium name="The Broad Institute Genomics Platform"/>
            <consortium name="The Broad Institute Genome Sequencing Center for Infectious Disease"/>
            <person name="Wu L."/>
            <person name="Ma J."/>
        </authorList>
    </citation>
    <scope>NUCLEOTIDE SEQUENCE [LARGE SCALE GENOMIC DNA]</scope>
    <source>
        <strain evidence="3">JCM 10411</strain>
    </source>
</reference>
<gene>
    <name evidence="2" type="ORF">ACFPZI_25910</name>
</gene>
<comment type="caution">
    <text evidence="2">The sequence shown here is derived from an EMBL/GenBank/DDBJ whole genome shotgun (WGS) entry which is preliminary data.</text>
</comment>
<dbReference type="InterPro" id="IPR045431">
    <property type="entry name" value="EAD2"/>
</dbReference>